<feature type="region of interest" description="Disordered" evidence="1">
    <location>
        <begin position="1210"/>
        <end position="1273"/>
    </location>
</feature>
<feature type="compositionally biased region" description="Pro residues" evidence="1">
    <location>
        <begin position="38"/>
        <end position="47"/>
    </location>
</feature>
<sequence length="1582" mass="173863">MSLPTPPSTSHRDKENRLPHGSRISWSQHNEYHCLATSPPPKQPPKPSGSRSPPTKSILKKSTYVPLPFADESDNEMRKKQRGVTPEPADPLTNLSYLANSVDQIVASDDASPLRDLIQAYSVLTARLKGAVNGATDADASWPLFQPLRRHRDAVISAFIRDLGRALVDSGPADAEGEGRRVLLPSPQTSPKKKKGMSAEQVKYARDLCTTSHAVIKLLAVVFTLPAIYRVFTDGQLREVLTHVLAIPVTDELPTPNARKTCALAIWLIQSQRLPSEVLLPAKDRIAYALRRGIEGELGKEGKKGSANDGLKAIHELSIYQPATFLPAFTPLLPSILSNLLAPTLALRTQACHALGGLVLALTSLPACLATLTLHARISTLVAAFLTTTAVPSTSSPSRDPMIVRTIRTTLQATEPQHAAQGPVWALTVLANLTVLLGSRLYTDAKLNRIMTALLSLSMRHKKSSVRGLGCLVWRCVSWVWFQPPFPKHGKDDSDEMRVDDTGEEKKQIREMYWRVVKSVVDIGAGVATIAALLNEDSTSNANDEDRNLKRVMQIMRCMIKKGGQTCGEAMEILKIFVSSDPSSPSPSSSEWNSNKLLPPSLFNALPGLLSSEYKGLVSAVKPIFDQCPQLDDVRSLTREEIAKEWVFNELVDIWRGGLCYLELPEDCGTPAEVIAVWEGLLTANVSVLQDTNNDDSGIAQFAITAVDILIDILQDENLDLTTKSGPPRKALSSSSPIRAPPSSHSNTALKVSITRDLWTTVRTTVPLDDITTAAEKLLGCLVNNEGDWVLESDSPDDARKQWAMFCAEVLLVCDLHELRSFWKKEWSKKAEVRRLVWDFFVQRWKAEGEWHWEGAVVLLGVPFVDTDAWDLDNNGFGMWDDFLGFAVNKALDYGVDCSTVLDQVAFTISQNPIPAFEDSARIADLLLTHLDISDARQMPSGLFDFVNDILHSTYPPEPRNKITSSWLLRSLTRAIDACPVEFTLNLLETIEDGVSLWISDSYDVFTEQEYEDEILPMYQTILFSIQLLPRTAKTLETVSSIVGSAFCGRTNTPISASEAFINFWNVNYSSMEEPVAGWPEKIQSCLHAVAAPADGVSMIDPVLLAEDLTAYDADVSMESGDATADDTFEVPTPDDKDQLLYPESEDEQESPVQPLLNMVNEPESIARPKLLESSPAVDQLGPAFTPVAAESQSAISLISDAFETAVFNSMEPPSTPAKAPLLTSTPPRPSKISSAPATFLTRPLRSPATPLPSSQRAAVTPKHTPLSVSLASRASSSKHRLVEDKENVSPHPIIASFTERLALRSPAWSTKETVLGKRRAIDEWQEGNALKKHKVDPREATFLPQIPAIGSDDSEDERLIEKTLVDLEVDDFQPPPLPASIHLDDPFTVAPEASTSTASGITSSGPSAKKRKRVLIDAVEVPTLREIIIKEKTATLDKRVFRRTRSATTRSFHFSSVQSSVYENLEKSTMKRSDHRSSDDLFSTSPSRTLEDIDVVGSDDSIIWVTKPQAQGPPELSSDDDPHFGQVTPHHLISPALRRVQNHTGDPPSDDSNMSASPSHELASRRRQRLTSFSYLKSTPV</sequence>
<dbReference type="SUPFAM" id="SSF48371">
    <property type="entry name" value="ARM repeat"/>
    <property type="match status" value="1"/>
</dbReference>
<dbReference type="STRING" id="765440.A0A0C3BRR7"/>
<dbReference type="EMBL" id="KN832975">
    <property type="protein sequence ID" value="KIM89193.1"/>
    <property type="molecule type" value="Genomic_DNA"/>
</dbReference>
<dbReference type="InParanoid" id="A0A0C3BRR7"/>
<dbReference type="Proteomes" id="UP000054166">
    <property type="component" value="Unassembled WGS sequence"/>
</dbReference>
<dbReference type="OrthoDB" id="2591260at2759"/>
<gene>
    <name evidence="2" type="ORF">PILCRDRAFT_2462</name>
</gene>
<feature type="compositionally biased region" description="Polar residues" evidence="1">
    <location>
        <begin position="1571"/>
        <end position="1582"/>
    </location>
</feature>
<feature type="compositionally biased region" description="Low complexity" evidence="1">
    <location>
        <begin position="733"/>
        <end position="746"/>
    </location>
</feature>
<evidence type="ECO:0008006" key="4">
    <source>
        <dbReference type="Google" id="ProtNLM"/>
    </source>
</evidence>
<reference evidence="3" key="2">
    <citation type="submission" date="2015-01" db="EMBL/GenBank/DDBJ databases">
        <title>Evolutionary Origins and Diversification of the Mycorrhizal Mutualists.</title>
        <authorList>
            <consortium name="DOE Joint Genome Institute"/>
            <consortium name="Mycorrhizal Genomics Consortium"/>
            <person name="Kohler A."/>
            <person name="Kuo A."/>
            <person name="Nagy L.G."/>
            <person name="Floudas D."/>
            <person name="Copeland A."/>
            <person name="Barry K.W."/>
            <person name="Cichocki N."/>
            <person name="Veneault-Fourrey C."/>
            <person name="LaButti K."/>
            <person name="Lindquist E.A."/>
            <person name="Lipzen A."/>
            <person name="Lundell T."/>
            <person name="Morin E."/>
            <person name="Murat C."/>
            <person name="Riley R."/>
            <person name="Ohm R."/>
            <person name="Sun H."/>
            <person name="Tunlid A."/>
            <person name="Henrissat B."/>
            <person name="Grigoriev I.V."/>
            <person name="Hibbett D.S."/>
            <person name="Martin F."/>
        </authorList>
    </citation>
    <scope>NUCLEOTIDE SEQUENCE [LARGE SCALE GENOMIC DNA]</scope>
    <source>
        <strain evidence="3">F 1598</strain>
    </source>
</reference>
<name>A0A0C3BRR7_PILCF</name>
<keyword evidence="3" id="KW-1185">Reference proteome</keyword>
<accession>A0A0C3BRR7</accession>
<protein>
    <recommendedName>
        <fullName evidence="4">Telomere-associated protein Rif1 N-terminal domain-containing protein</fullName>
    </recommendedName>
</protein>
<feature type="compositionally biased region" description="Low complexity" evidence="1">
    <location>
        <begin position="48"/>
        <end position="57"/>
    </location>
</feature>
<feature type="region of interest" description="Disordered" evidence="1">
    <location>
        <begin position="171"/>
        <end position="197"/>
    </location>
</feature>
<feature type="region of interest" description="Disordered" evidence="1">
    <location>
        <begin position="1"/>
        <end position="92"/>
    </location>
</feature>
<reference evidence="2 3" key="1">
    <citation type="submission" date="2014-04" db="EMBL/GenBank/DDBJ databases">
        <authorList>
            <consortium name="DOE Joint Genome Institute"/>
            <person name="Kuo A."/>
            <person name="Tarkka M."/>
            <person name="Buscot F."/>
            <person name="Kohler A."/>
            <person name="Nagy L.G."/>
            <person name="Floudas D."/>
            <person name="Copeland A."/>
            <person name="Barry K.W."/>
            <person name="Cichocki N."/>
            <person name="Veneault-Fourrey C."/>
            <person name="LaButti K."/>
            <person name="Lindquist E.A."/>
            <person name="Lipzen A."/>
            <person name="Lundell T."/>
            <person name="Morin E."/>
            <person name="Murat C."/>
            <person name="Sun H."/>
            <person name="Tunlid A."/>
            <person name="Henrissat B."/>
            <person name="Grigoriev I.V."/>
            <person name="Hibbett D.S."/>
            <person name="Martin F."/>
            <person name="Nordberg H.P."/>
            <person name="Cantor M.N."/>
            <person name="Hua S.X."/>
        </authorList>
    </citation>
    <scope>NUCLEOTIDE SEQUENCE [LARGE SCALE GENOMIC DNA]</scope>
    <source>
        <strain evidence="2 3">F 1598</strain>
    </source>
</reference>
<dbReference type="HOGENOM" id="CLU_001598_0_0_1"/>
<evidence type="ECO:0000313" key="3">
    <source>
        <dbReference type="Proteomes" id="UP000054166"/>
    </source>
</evidence>
<evidence type="ECO:0000313" key="2">
    <source>
        <dbReference type="EMBL" id="KIM89193.1"/>
    </source>
</evidence>
<feature type="region of interest" description="Disordered" evidence="1">
    <location>
        <begin position="724"/>
        <end position="747"/>
    </location>
</feature>
<feature type="region of interest" description="Disordered" evidence="1">
    <location>
        <begin position="1510"/>
        <end position="1582"/>
    </location>
</feature>
<organism evidence="2 3">
    <name type="scientific">Piloderma croceum (strain F 1598)</name>
    <dbReference type="NCBI Taxonomy" id="765440"/>
    <lineage>
        <taxon>Eukaryota</taxon>
        <taxon>Fungi</taxon>
        <taxon>Dikarya</taxon>
        <taxon>Basidiomycota</taxon>
        <taxon>Agaricomycotina</taxon>
        <taxon>Agaricomycetes</taxon>
        <taxon>Agaricomycetidae</taxon>
        <taxon>Atheliales</taxon>
        <taxon>Atheliaceae</taxon>
        <taxon>Piloderma</taxon>
    </lineage>
</organism>
<dbReference type="InterPro" id="IPR016024">
    <property type="entry name" value="ARM-type_fold"/>
</dbReference>
<proteinExistence type="predicted"/>
<evidence type="ECO:0000256" key="1">
    <source>
        <dbReference type="SAM" id="MobiDB-lite"/>
    </source>
</evidence>